<dbReference type="EMBL" id="VJND01000013">
    <property type="protein sequence ID" value="TSE24370.1"/>
    <property type="molecule type" value="Genomic_DNA"/>
</dbReference>
<protein>
    <submittedName>
        <fullName evidence="1">Bacterial antitoxin of type II TA system, VapB</fullName>
    </submittedName>
</protein>
<keyword evidence="2" id="KW-1185">Reference proteome</keyword>
<dbReference type="InterPro" id="IPR019239">
    <property type="entry name" value="VapB_antitoxin"/>
</dbReference>
<proteinExistence type="predicted"/>
<dbReference type="AlphaFoldDB" id="A0A554WL93"/>
<gene>
    <name evidence="1" type="ORF">Tsedi_02024</name>
</gene>
<evidence type="ECO:0000313" key="2">
    <source>
        <dbReference type="Proteomes" id="UP000320225"/>
    </source>
</evidence>
<accession>A0A554WL93</accession>
<dbReference type="OrthoDB" id="9805830at2"/>
<organism evidence="1 2">
    <name type="scientific">Tepidimonas sediminis</name>
    <dbReference type="NCBI Taxonomy" id="2588941"/>
    <lineage>
        <taxon>Bacteria</taxon>
        <taxon>Pseudomonadati</taxon>
        <taxon>Pseudomonadota</taxon>
        <taxon>Betaproteobacteria</taxon>
        <taxon>Burkholderiales</taxon>
        <taxon>Tepidimonas</taxon>
    </lineage>
</organism>
<sequence>MRTQLVLDDRLFEEAMRLAEARSKRDLIEQALREFVARRRERRILGLVGEPLIDPEYDVRAVRAAMQDGAGR</sequence>
<evidence type="ECO:0000313" key="1">
    <source>
        <dbReference type="EMBL" id="TSE24370.1"/>
    </source>
</evidence>
<reference evidence="1 2" key="1">
    <citation type="submission" date="2019-07" db="EMBL/GenBank/DDBJ databases">
        <title>Tepidimonas sediminis YIM 72259 draft genome.</title>
        <authorList>
            <person name="Da Costa M.S."/>
            <person name="Froufe H.J.C."/>
            <person name="Egas C."/>
            <person name="Albuquerque L."/>
        </authorList>
    </citation>
    <scope>NUCLEOTIDE SEQUENCE [LARGE SCALE GENOMIC DNA]</scope>
    <source>
        <strain evidence="1 2">YIM 72259</strain>
    </source>
</reference>
<name>A0A554WL93_9BURK</name>
<dbReference type="Pfam" id="PF09957">
    <property type="entry name" value="VapB_antitoxin"/>
    <property type="match status" value="1"/>
</dbReference>
<dbReference type="Proteomes" id="UP000320225">
    <property type="component" value="Unassembled WGS sequence"/>
</dbReference>
<comment type="caution">
    <text evidence="1">The sequence shown here is derived from an EMBL/GenBank/DDBJ whole genome shotgun (WGS) entry which is preliminary data.</text>
</comment>